<proteinExistence type="predicted"/>
<dbReference type="PROSITE" id="PS51257">
    <property type="entry name" value="PROKAR_LIPOPROTEIN"/>
    <property type="match status" value="1"/>
</dbReference>
<keyword evidence="3 6" id="KW-0479">Metal-binding</keyword>
<dbReference type="OrthoDB" id="5520910at2"/>
<feature type="chain" id="PRO_5032516125" evidence="8">
    <location>
        <begin position="24"/>
        <end position="156"/>
    </location>
</feature>
<keyword evidence="1" id="KW-0813">Transport</keyword>
<evidence type="ECO:0000256" key="1">
    <source>
        <dbReference type="ARBA" id="ARBA00022448"/>
    </source>
</evidence>
<dbReference type="SUPFAM" id="SSF47175">
    <property type="entry name" value="Cytochromes"/>
    <property type="match status" value="1"/>
</dbReference>
<evidence type="ECO:0000313" key="10">
    <source>
        <dbReference type="Proteomes" id="UP000587070"/>
    </source>
</evidence>
<feature type="signal peptide" evidence="8">
    <location>
        <begin position="1"/>
        <end position="23"/>
    </location>
</feature>
<keyword evidence="4" id="KW-0249">Electron transport</keyword>
<comment type="caution">
    <text evidence="9">The sequence shown here is derived from an EMBL/GenBank/DDBJ whole genome shotgun (WGS) entry which is preliminary data.</text>
</comment>
<evidence type="ECO:0000256" key="8">
    <source>
        <dbReference type="SAM" id="SignalP"/>
    </source>
</evidence>
<dbReference type="AlphaFoldDB" id="A0A840G0Q2"/>
<dbReference type="InterPro" id="IPR010980">
    <property type="entry name" value="Cyt_c/b562"/>
</dbReference>
<dbReference type="PRINTS" id="PR00608">
    <property type="entry name" value="CYTCHROMECII"/>
</dbReference>
<dbReference type="InterPro" id="IPR015984">
    <property type="entry name" value="Cyt_c_prime_subgr"/>
</dbReference>
<dbReference type="Pfam" id="PF01322">
    <property type="entry name" value="Cytochrom_C_2"/>
    <property type="match status" value="1"/>
</dbReference>
<dbReference type="EMBL" id="JACIGE010000007">
    <property type="protein sequence ID" value="MBB4247784.1"/>
    <property type="molecule type" value="Genomic_DNA"/>
</dbReference>
<name>A0A840G0Q2_RHOTE</name>
<evidence type="ECO:0000256" key="6">
    <source>
        <dbReference type="PIRSR" id="PIRSR000027-1"/>
    </source>
</evidence>
<dbReference type="PROSITE" id="PS51009">
    <property type="entry name" value="CYTCII"/>
    <property type="match status" value="1"/>
</dbReference>
<evidence type="ECO:0000313" key="9">
    <source>
        <dbReference type="EMBL" id="MBB4247784.1"/>
    </source>
</evidence>
<dbReference type="GO" id="GO:0020037">
    <property type="term" value="F:heme binding"/>
    <property type="evidence" value="ECO:0007669"/>
    <property type="project" value="InterPro"/>
</dbReference>
<dbReference type="Gene3D" id="1.20.120.10">
    <property type="entry name" value="Cytochrome c/b562"/>
    <property type="match status" value="1"/>
</dbReference>
<evidence type="ECO:0000256" key="7">
    <source>
        <dbReference type="PIRSR" id="PIRSR000027-2"/>
    </source>
</evidence>
<feature type="binding site" description="covalent" evidence="7">
    <location>
        <position position="145"/>
    </location>
    <ligand>
        <name>heme c</name>
        <dbReference type="ChEBI" id="CHEBI:61717"/>
    </ligand>
</feature>
<sequence>MRKFIKTIIAASTLAAVAGAACAEAAKSEDLIRWRQSAYQVLNWNMERLKANLASPQYNKDEGAKAANTIAAIANSGMGSLYAAGTDKGKGWHDTKVKPEFFTNGQKVGELAVAFNKEANELAKVAATGDAGAVKAQFGNLGKSCKACHDDFKIKD</sequence>
<keyword evidence="10" id="KW-1185">Reference proteome</keyword>
<dbReference type="Proteomes" id="UP000587070">
    <property type="component" value="Unassembled WGS sequence"/>
</dbReference>
<protein>
    <submittedName>
        <fullName evidence="9">Cytochrome c556</fullName>
    </submittedName>
</protein>
<dbReference type="InterPro" id="IPR012127">
    <property type="entry name" value="Cyt_c_prime"/>
</dbReference>
<dbReference type="GO" id="GO:0022900">
    <property type="term" value="P:electron transport chain"/>
    <property type="evidence" value="ECO:0007669"/>
    <property type="project" value="InterPro"/>
</dbReference>
<organism evidence="9 10">
    <name type="scientific">Rhodocyclus tenuis</name>
    <name type="common">Rhodospirillum tenue</name>
    <dbReference type="NCBI Taxonomy" id="1066"/>
    <lineage>
        <taxon>Bacteria</taxon>
        <taxon>Pseudomonadati</taxon>
        <taxon>Pseudomonadota</taxon>
        <taxon>Betaproteobacteria</taxon>
        <taxon>Rhodocyclales</taxon>
        <taxon>Rhodocyclaceae</taxon>
        <taxon>Rhodocyclus</taxon>
    </lineage>
</organism>
<comment type="PTM">
    <text evidence="7">Binds 1 heme group per subunit.</text>
</comment>
<evidence type="ECO:0000256" key="3">
    <source>
        <dbReference type="ARBA" id="ARBA00022723"/>
    </source>
</evidence>
<dbReference type="GO" id="GO:0042597">
    <property type="term" value="C:periplasmic space"/>
    <property type="evidence" value="ECO:0007669"/>
    <property type="project" value="InterPro"/>
</dbReference>
<accession>A0A840G0Q2</accession>
<dbReference type="GO" id="GO:0009055">
    <property type="term" value="F:electron transfer activity"/>
    <property type="evidence" value="ECO:0007669"/>
    <property type="project" value="InterPro"/>
</dbReference>
<dbReference type="GO" id="GO:0005506">
    <property type="term" value="F:iron ion binding"/>
    <property type="evidence" value="ECO:0007669"/>
    <property type="project" value="InterPro"/>
</dbReference>
<dbReference type="PIRSF" id="PIRSF000027">
    <property type="entry name" value="Cytc_c_prime"/>
    <property type="match status" value="1"/>
</dbReference>
<dbReference type="RefSeq" id="WP_153116746.1">
    <property type="nucleotide sequence ID" value="NZ_JACIGE010000007.1"/>
</dbReference>
<dbReference type="InterPro" id="IPR002321">
    <property type="entry name" value="Cyt_c_II"/>
</dbReference>
<evidence type="ECO:0000256" key="5">
    <source>
        <dbReference type="ARBA" id="ARBA00023004"/>
    </source>
</evidence>
<reference evidence="9 10" key="1">
    <citation type="submission" date="2020-08" db="EMBL/GenBank/DDBJ databases">
        <title>Genome sequencing of Purple Non-Sulfur Bacteria from various extreme environments.</title>
        <authorList>
            <person name="Mayer M."/>
        </authorList>
    </citation>
    <scope>NUCLEOTIDE SEQUENCE [LARGE SCALE GENOMIC DNA]</scope>
    <source>
        <strain evidence="9 10">2761</strain>
    </source>
</reference>
<feature type="binding site" description="covalent" evidence="7">
    <location>
        <position position="148"/>
    </location>
    <ligand>
        <name>heme c</name>
        <dbReference type="ChEBI" id="CHEBI:61717"/>
    </ligand>
</feature>
<evidence type="ECO:0000256" key="2">
    <source>
        <dbReference type="ARBA" id="ARBA00022617"/>
    </source>
</evidence>
<keyword evidence="8" id="KW-0732">Signal</keyword>
<keyword evidence="2 7" id="KW-0349">Heme</keyword>
<keyword evidence="5 6" id="KW-0408">Iron</keyword>
<feature type="binding site" description="axial binding residue" evidence="6">
    <location>
        <position position="149"/>
    </location>
    <ligand>
        <name>heme c</name>
        <dbReference type="ChEBI" id="CHEBI:61717"/>
    </ligand>
    <ligandPart>
        <name>Fe</name>
        <dbReference type="ChEBI" id="CHEBI:18248"/>
    </ligandPart>
</feature>
<gene>
    <name evidence="9" type="ORF">GGD90_002169</name>
</gene>
<evidence type="ECO:0000256" key="4">
    <source>
        <dbReference type="ARBA" id="ARBA00022982"/>
    </source>
</evidence>